<dbReference type="HOGENOM" id="CLU_1685574_0_0_11"/>
<sequence>MGEETRAERFFRQLAADDSPGTVEAVRALFTHWEGLGGWIGHGAGHVTTSAYLMLGEVGGPGRGIWPMTLYPGAGRGGTAEVVFQYLAAREPFADRALRAELLSRLNALDGVDIPEGKLELRPNIRLSLLGKDRNRELLTETLTWFRDCWKDRGTS</sequence>
<evidence type="ECO:0000313" key="1">
    <source>
        <dbReference type="EMBL" id="EFL42889.1"/>
    </source>
</evidence>
<dbReference type="EMBL" id="GG657758">
    <property type="protein sequence ID" value="EFL42889.1"/>
    <property type="molecule type" value="Genomic_DNA"/>
</dbReference>
<dbReference type="STRING" id="467200.SSRG_05693"/>
<organism evidence="1 2">
    <name type="scientific">Streptomyces griseoflavus Tu4000</name>
    <dbReference type="NCBI Taxonomy" id="467200"/>
    <lineage>
        <taxon>Bacteria</taxon>
        <taxon>Bacillati</taxon>
        <taxon>Actinomycetota</taxon>
        <taxon>Actinomycetes</taxon>
        <taxon>Kitasatosporales</taxon>
        <taxon>Streptomycetaceae</taxon>
        <taxon>Streptomyces</taxon>
    </lineage>
</organism>
<dbReference type="Proteomes" id="UP000002968">
    <property type="component" value="Unassembled WGS sequence"/>
</dbReference>
<evidence type="ECO:0000313" key="2">
    <source>
        <dbReference type="Proteomes" id="UP000002968"/>
    </source>
</evidence>
<gene>
    <name evidence="1" type="ORF">SSRG_05693</name>
</gene>
<accession>D9Y0J8</accession>
<protein>
    <submittedName>
        <fullName evidence="1">Uncharacterized protein</fullName>
    </submittedName>
</protein>
<keyword evidence="2" id="KW-1185">Reference proteome</keyword>
<reference evidence="1" key="1">
    <citation type="submission" date="2009-02" db="EMBL/GenBank/DDBJ databases">
        <title>Annotation of Streptomyces griseoflavus strain Tu4000.</title>
        <authorList>
            <consortium name="The Broad Institute Genome Sequencing Platform"/>
            <consortium name="Broad Institute Microbial Sequencing Center"/>
            <person name="Fischbach M."/>
            <person name="Godfrey P."/>
            <person name="Ward D."/>
            <person name="Young S."/>
            <person name="Zeng Q."/>
            <person name="Koehrsen M."/>
            <person name="Alvarado L."/>
            <person name="Berlin A.M."/>
            <person name="Bochicchio J."/>
            <person name="Borenstein D."/>
            <person name="Chapman S.B."/>
            <person name="Chen Z."/>
            <person name="Engels R."/>
            <person name="Freedman E."/>
            <person name="Gellesch M."/>
            <person name="Goldberg J."/>
            <person name="Griggs A."/>
            <person name="Gujja S."/>
            <person name="Heilman E.R."/>
            <person name="Heiman D.I."/>
            <person name="Hepburn T.A."/>
            <person name="Howarth C."/>
            <person name="Jen D."/>
            <person name="Larson L."/>
            <person name="Lewis B."/>
            <person name="Mehta T."/>
            <person name="Park D."/>
            <person name="Pearson M."/>
            <person name="Richards J."/>
            <person name="Roberts A."/>
            <person name="Saif S."/>
            <person name="Shea T.D."/>
            <person name="Shenoy N."/>
            <person name="Sisk P."/>
            <person name="Stolte C."/>
            <person name="Sykes S.N."/>
            <person name="Thomson T."/>
            <person name="Walk T."/>
            <person name="White J."/>
            <person name="Yandava C."/>
            <person name="Straight P."/>
            <person name="Clardy J."/>
            <person name="Hung D."/>
            <person name="Kolter R."/>
            <person name="Mekalanos J."/>
            <person name="Walker S."/>
            <person name="Walsh C.T."/>
            <person name="Wieland-Brown L.C."/>
            <person name="Haas B."/>
            <person name="Nusbaum C."/>
            <person name="Birren B."/>
        </authorList>
    </citation>
    <scope>NUCLEOTIDE SEQUENCE [LARGE SCALE GENOMIC DNA]</scope>
    <source>
        <strain evidence="1">Tu4000</strain>
    </source>
</reference>
<name>D9Y0J8_9ACTN</name>
<dbReference type="eggNOG" id="COG0350">
    <property type="taxonomic scope" value="Bacteria"/>
</dbReference>
<dbReference type="AlphaFoldDB" id="D9Y0J8"/>
<proteinExistence type="predicted"/>